<dbReference type="InterPro" id="IPR023614">
    <property type="entry name" value="Porin_dom_sf"/>
</dbReference>
<dbReference type="InterPro" id="IPR001897">
    <property type="entry name" value="Porin_gammaproteobac"/>
</dbReference>
<evidence type="ECO:0000256" key="5">
    <source>
        <dbReference type="SAM" id="SignalP"/>
    </source>
</evidence>
<dbReference type="GO" id="GO:0009279">
    <property type="term" value="C:cell outer membrane"/>
    <property type="evidence" value="ECO:0007669"/>
    <property type="project" value="UniProtKB-SubCell"/>
</dbReference>
<organism evidence="7 8">
    <name type="scientific">Celerinatantimonas diazotrophica</name>
    <dbReference type="NCBI Taxonomy" id="412034"/>
    <lineage>
        <taxon>Bacteria</taxon>
        <taxon>Pseudomonadati</taxon>
        <taxon>Pseudomonadota</taxon>
        <taxon>Gammaproteobacteria</taxon>
        <taxon>Celerinatantimonadaceae</taxon>
        <taxon>Celerinatantimonas</taxon>
    </lineage>
</organism>
<evidence type="ECO:0000256" key="1">
    <source>
        <dbReference type="ARBA" id="ARBA00004571"/>
    </source>
</evidence>
<dbReference type="Pfam" id="PF13609">
    <property type="entry name" value="Porin_4"/>
    <property type="match status" value="1"/>
</dbReference>
<dbReference type="GO" id="GO:0015288">
    <property type="term" value="F:porin activity"/>
    <property type="evidence" value="ECO:0007669"/>
    <property type="project" value="InterPro"/>
</dbReference>
<gene>
    <name evidence="7" type="ORF">EV690_3546</name>
</gene>
<keyword evidence="4" id="KW-0472">Membrane</keyword>
<dbReference type="PANTHER" id="PTHR34501">
    <property type="entry name" value="PROTEIN YDDL-RELATED"/>
    <property type="match status" value="1"/>
</dbReference>
<dbReference type="PRINTS" id="PR00183">
    <property type="entry name" value="ECOLIPORIN"/>
</dbReference>
<dbReference type="RefSeq" id="WP_131914278.1">
    <property type="nucleotide sequence ID" value="NZ_OU594967.1"/>
</dbReference>
<feature type="signal peptide" evidence="5">
    <location>
        <begin position="1"/>
        <end position="22"/>
    </location>
</feature>
<dbReference type="AlphaFoldDB" id="A0A4R1J940"/>
<evidence type="ECO:0000313" key="8">
    <source>
        <dbReference type="Proteomes" id="UP000295565"/>
    </source>
</evidence>
<evidence type="ECO:0000256" key="3">
    <source>
        <dbReference type="ARBA" id="ARBA00022729"/>
    </source>
</evidence>
<evidence type="ECO:0000256" key="4">
    <source>
        <dbReference type="ARBA" id="ARBA00023136"/>
    </source>
</evidence>
<reference evidence="7 8" key="1">
    <citation type="submission" date="2019-03" db="EMBL/GenBank/DDBJ databases">
        <title>Genomic Encyclopedia of Type Strains, Phase IV (KMG-IV): sequencing the most valuable type-strain genomes for metagenomic binning, comparative biology and taxonomic classification.</title>
        <authorList>
            <person name="Goeker M."/>
        </authorList>
    </citation>
    <scope>NUCLEOTIDE SEQUENCE [LARGE SCALE GENOMIC DNA]</scope>
    <source>
        <strain evidence="7 8">DSM 18577</strain>
    </source>
</reference>
<dbReference type="OrthoDB" id="784582at2"/>
<dbReference type="PANTHER" id="PTHR34501:SF2">
    <property type="entry name" value="OUTER MEMBRANE PORIN F-RELATED"/>
    <property type="match status" value="1"/>
</dbReference>
<dbReference type="SUPFAM" id="SSF56935">
    <property type="entry name" value="Porins"/>
    <property type="match status" value="1"/>
</dbReference>
<evidence type="ECO:0000256" key="2">
    <source>
        <dbReference type="ARBA" id="ARBA00007539"/>
    </source>
</evidence>
<keyword evidence="3 5" id="KW-0732">Signal</keyword>
<dbReference type="InterPro" id="IPR033900">
    <property type="entry name" value="Gram_neg_porin_domain"/>
</dbReference>
<feature type="chain" id="PRO_5020991150" evidence="5">
    <location>
        <begin position="23"/>
        <end position="355"/>
    </location>
</feature>
<sequence>MKKTILALAVPALLAASAAATAANVYKTDSQSMDVYGRVEADLTNAGHDNSQEKTTDLNTSARLGIKGTTKLTDSLSAFARGEWQVNGENSDSDQFKSRHVYLGLDAGTAGNIKFGQTDTPLYTSLTHVIDIFDQWGMEAQQGLYGESRQQSQAIYSNTFGPVSVQLGYQFHTTGAKDALGFGGGSSNPTDNQNGAYSAAVVYNTGMGLNVHAAYARQNFDGAIKGNKDNYGFGLDYTNDNLYAGFVYLGAKSNPDGSGNDLTVNSYDLVGAYTMGQTRIYTGWGIQRQSGDGAASTFAAHDGTAINSYKLGVEYNFTSNFLSWVEYRHNNGSDAGDTANAFAANEVAVSAQYNF</sequence>
<proteinExistence type="inferred from homology"/>
<dbReference type="Proteomes" id="UP000295565">
    <property type="component" value="Unassembled WGS sequence"/>
</dbReference>
<feature type="domain" description="Porin" evidence="6">
    <location>
        <begin position="9"/>
        <end position="334"/>
    </location>
</feature>
<evidence type="ECO:0000259" key="6">
    <source>
        <dbReference type="Pfam" id="PF13609"/>
    </source>
</evidence>
<dbReference type="InterPro" id="IPR050298">
    <property type="entry name" value="Gram-neg_bact_OMP"/>
</dbReference>
<keyword evidence="8" id="KW-1185">Reference proteome</keyword>
<evidence type="ECO:0000313" key="7">
    <source>
        <dbReference type="EMBL" id="TCK46595.1"/>
    </source>
</evidence>
<accession>A0A4R1J940</accession>
<comment type="caution">
    <text evidence="7">The sequence shown here is derived from an EMBL/GenBank/DDBJ whole genome shotgun (WGS) entry which is preliminary data.</text>
</comment>
<dbReference type="CDD" id="cd00342">
    <property type="entry name" value="gram_neg_porins"/>
    <property type="match status" value="1"/>
</dbReference>
<protein>
    <submittedName>
        <fullName evidence="7">Putative porin</fullName>
    </submittedName>
</protein>
<dbReference type="EMBL" id="SMGD01000018">
    <property type="protein sequence ID" value="TCK46595.1"/>
    <property type="molecule type" value="Genomic_DNA"/>
</dbReference>
<dbReference type="GO" id="GO:0034220">
    <property type="term" value="P:monoatomic ion transmembrane transport"/>
    <property type="evidence" value="ECO:0007669"/>
    <property type="project" value="InterPro"/>
</dbReference>
<name>A0A4R1J940_9GAMM</name>
<comment type="similarity">
    <text evidence="2">Belongs to the Gram-negative porin family.</text>
</comment>
<dbReference type="Gene3D" id="2.40.160.10">
    <property type="entry name" value="Porin"/>
    <property type="match status" value="1"/>
</dbReference>
<comment type="subcellular location">
    <subcellularLocation>
        <location evidence="1">Cell outer membrane</location>
        <topology evidence="1">Multi-pass membrane protein</topology>
    </subcellularLocation>
</comment>